<dbReference type="AlphaFoldDB" id="A0A2G1W823"/>
<dbReference type="GeneID" id="90608909"/>
<gene>
    <name evidence="1" type="ORF">CEE69_12285</name>
</gene>
<dbReference type="EMBL" id="NIZW01000008">
    <property type="protein sequence ID" value="PHQ35182.1"/>
    <property type="molecule type" value="Genomic_DNA"/>
</dbReference>
<dbReference type="Proteomes" id="UP000225740">
    <property type="component" value="Unassembled WGS sequence"/>
</dbReference>
<proteinExistence type="predicted"/>
<comment type="caution">
    <text evidence="1">The sequence shown here is derived from an EMBL/GenBank/DDBJ whole genome shotgun (WGS) entry which is preliminary data.</text>
</comment>
<protein>
    <submittedName>
        <fullName evidence="1">Uncharacterized protein</fullName>
    </submittedName>
</protein>
<dbReference type="RefSeq" id="WP_099260946.1">
    <property type="nucleotide sequence ID" value="NZ_NIZW01000008.1"/>
</dbReference>
<dbReference type="OrthoDB" id="278960at2"/>
<evidence type="ECO:0000313" key="1">
    <source>
        <dbReference type="EMBL" id="PHQ35182.1"/>
    </source>
</evidence>
<evidence type="ECO:0000313" key="2">
    <source>
        <dbReference type="Proteomes" id="UP000225740"/>
    </source>
</evidence>
<keyword evidence="2" id="KW-1185">Reference proteome</keyword>
<name>A0A2G1W823_9BACT</name>
<organism evidence="1 2">
    <name type="scientific">Rhodopirellula bahusiensis</name>
    <dbReference type="NCBI Taxonomy" id="2014065"/>
    <lineage>
        <taxon>Bacteria</taxon>
        <taxon>Pseudomonadati</taxon>
        <taxon>Planctomycetota</taxon>
        <taxon>Planctomycetia</taxon>
        <taxon>Pirellulales</taxon>
        <taxon>Pirellulaceae</taxon>
        <taxon>Rhodopirellula</taxon>
    </lineage>
</organism>
<accession>A0A2G1W823</accession>
<sequence length="112" mass="11913">MNANPNTLCRDCLHVVDTVPSDVPWHVIELSDFILIADARDEASTLILEAVASQFGQVVASESIESNHTDRGTLLGYLVKPSADLADPAGSIRAAYAIATTEATEDEEAGPF</sequence>
<reference evidence="1 2" key="1">
    <citation type="submission" date="2017-06" db="EMBL/GenBank/DDBJ databases">
        <title>Description of Rhodopirellula bahusiensis sp. nov.</title>
        <authorList>
            <person name="Kizina J."/>
            <person name="Harder J."/>
        </authorList>
    </citation>
    <scope>NUCLEOTIDE SEQUENCE [LARGE SCALE GENOMIC DNA]</scope>
    <source>
        <strain evidence="1 2">SWK21</strain>
    </source>
</reference>